<organism evidence="2 3">
    <name type="scientific">Eiseniibacteriota bacterium</name>
    <dbReference type="NCBI Taxonomy" id="2212470"/>
    <lineage>
        <taxon>Bacteria</taxon>
        <taxon>Candidatus Eiseniibacteriota</taxon>
    </lineage>
</organism>
<name>A0A849SF95_UNCEI</name>
<feature type="chain" id="PRO_5032709117" description="DUF4097 domain-containing protein" evidence="1">
    <location>
        <begin position="25"/>
        <end position="289"/>
    </location>
</feature>
<comment type="caution">
    <text evidence="2">The sequence shown here is derived from an EMBL/GenBank/DDBJ whole genome shotgun (WGS) entry which is preliminary data.</text>
</comment>
<proteinExistence type="predicted"/>
<sequence length="289" mass="31301">MRSALLLTVATALMIAAGPSASRAGNGSSTNRLDDAWVERALAHPERDQGWSQSSDSWNDGRVVACVVREFDYPRAKGPIAIDGGQNSGMTVMGSDRDDVRILYRVMARARTEEQARGLAARIQLELNDGVLEPVGPDESPKNEWWTVDVKVWVPRATDLELRTLNGPIGVRDVHGTMKLKTSNGPMSLEDLGGDVQARLQNGPLHVVLSGPRWKGDGLDAEALNGPLSLMLPADYSARLTTGTLSGPRTFDYAIDSHRRRGWITTALGRGGPPVRVVTNNGPFSISER</sequence>
<reference evidence="2 3" key="1">
    <citation type="submission" date="2020-04" db="EMBL/GenBank/DDBJ databases">
        <title>Metagenomic profiling of ammonia- and methane-oxidizing microorganisms in a Dutch drinking water treatment plant.</title>
        <authorList>
            <person name="Poghosyan L."/>
            <person name="Leucker S."/>
        </authorList>
    </citation>
    <scope>NUCLEOTIDE SEQUENCE [LARGE SCALE GENOMIC DNA]</scope>
    <source>
        <strain evidence="2">S-RSF-IL-03</strain>
    </source>
</reference>
<dbReference type="Proteomes" id="UP000580839">
    <property type="component" value="Unassembled WGS sequence"/>
</dbReference>
<evidence type="ECO:0000256" key="1">
    <source>
        <dbReference type="SAM" id="SignalP"/>
    </source>
</evidence>
<evidence type="ECO:0008006" key="4">
    <source>
        <dbReference type="Google" id="ProtNLM"/>
    </source>
</evidence>
<accession>A0A849SF95</accession>
<evidence type="ECO:0000313" key="3">
    <source>
        <dbReference type="Proteomes" id="UP000580839"/>
    </source>
</evidence>
<dbReference type="EMBL" id="JABFRW010000029">
    <property type="protein sequence ID" value="NOT33126.1"/>
    <property type="molecule type" value="Genomic_DNA"/>
</dbReference>
<dbReference type="AlphaFoldDB" id="A0A849SF95"/>
<keyword evidence="1" id="KW-0732">Signal</keyword>
<feature type="signal peptide" evidence="1">
    <location>
        <begin position="1"/>
        <end position="24"/>
    </location>
</feature>
<gene>
    <name evidence="2" type="ORF">HOP12_03045</name>
</gene>
<evidence type="ECO:0000313" key="2">
    <source>
        <dbReference type="EMBL" id="NOT33126.1"/>
    </source>
</evidence>
<protein>
    <recommendedName>
        <fullName evidence="4">DUF4097 domain-containing protein</fullName>
    </recommendedName>
</protein>